<dbReference type="InterPro" id="IPR003369">
    <property type="entry name" value="TatA/B/E"/>
</dbReference>
<accession>A0A3B0YVF3</accession>
<dbReference type="HAMAP" id="MF_00237">
    <property type="entry name" value="TatB"/>
    <property type="match status" value="1"/>
</dbReference>
<evidence type="ECO:0000256" key="3">
    <source>
        <dbReference type="ARBA" id="ARBA00022475"/>
    </source>
</evidence>
<keyword evidence="7" id="KW-0811">Translocation</keyword>
<evidence type="ECO:0000256" key="7">
    <source>
        <dbReference type="ARBA" id="ARBA00023010"/>
    </source>
</evidence>
<keyword evidence="6" id="KW-1133">Transmembrane helix</keyword>
<gene>
    <name evidence="10" type="ORF">MNBD_GAMMA10-762</name>
</gene>
<organism evidence="10">
    <name type="scientific">hydrothermal vent metagenome</name>
    <dbReference type="NCBI Taxonomy" id="652676"/>
    <lineage>
        <taxon>unclassified sequences</taxon>
        <taxon>metagenomes</taxon>
        <taxon>ecological metagenomes</taxon>
    </lineage>
</organism>
<reference evidence="10" key="1">
    <citation type="submission" date="2018-06" db="EMBL/GenBank/DDBJ databases">
        <authorList>
            <person name="Zhirakovskaya E."/>
        </authorList>
    </citation>
    <scope>NUCLEOTIDE SEQUENCE</scope>
</reference>
<name>A0A3B0YVF3_9ZZZZ</name>
<evidence type="ECO:0000256" key="4">
    <source>
        <dbReference type="ARBA" id="ARBA00022692"/>
    </source>
</evidence>
<evidence type="ECO:0000256" key="9">
    <source>
        <dbReference type="SAM" id="MobiDB-lite"/>
    </source>
</evidence>
<evidence type="ECO:0000256" key="8">
    <source>
        <dbReference type="ARBA" id="ARBA00023136"/>
    </source>
</evidence>
<keyword evidence="3" id="KW-1003">Cell membrane</keyword>
<protein>
    <submittedName>
        <fullName evidence="10">Twin-arginine translocation protein TatB</fullName>
    </submittedName>
</protein>
<evidence type="ECO:0000256" key="2">
    <source>
        <dbReference type="ARBA" id="ARBA00022448"/>
    </source>
</evidence>
<keyword evidence="8" id="KW-0472">Membrane</keyword>
<evidence type="ECO:0000256" key="1">
    <source>
        <dbReference type="ARBA" id="ARBA00004167"/>
    </source>
</evidence>
<dbReference type="NCBIfam" id="TIGR01410">
    <property type="entry name" value="tatB"/>
    <property type="match status" value="1"/>
</dbReference>
<dbReference type="Pfam" id="PF02416">
    <property type="entry name" value="TatA_B_E"/>
    <property type="match status" value="1"/>
</dbReference>
<dbReference type="PRINTS" id="PR01506">
    <property type="entry name" value="TATBPROTEIN"/>
</dbReference>
<keyword evidence="5" id="KW-0653">Protein transport</keyword>
<evidence type="ECO:0000256" key="5">
    <source>
        <dbReference type="ARBA" id="ARBA00022927"/>
    </source>
</evidence>
<proteinExistence type="inferred from homology"/>
<evidence type="ECO:0000256" key="6">
    <source>
        <dbReference type="ARBA" id="ARBA00022989"/>
    </source>
</evidence>
<feature type="compositionally biased region" description="Basic and acidic residues" evidence="9">
    <location>
        <begin position="161"/>
        <end position="172"/>
    </location>
</feature>
<dbReference type="EMBL" id="UOFJ01000689">
    <property type="protein sequence ID" value="VAW72884.1"/>
    <property type="molecule type" value="Genomic_DNA"/>
</dbReference>
<keyword evidence="2" id="KW-0813">Transport</keyword>
<keyword evidence="4" id="KW-0812">Transmembrane</keyword>
<dbReference type="PANTHER" id="PTHR33162:SF1">
    <property type="entry name" value="SEC-INDEPENDENT PROTEIN TRANSLOCASE PROTEIN TATA, CHLOROPLASTIC"/>
    <property type="match status" value="1"/>
</dbReference>
<dbReference type="InterPro" id="IPR018448">
    <property type="entry name" value="TatB"/>
</dbReference>
<feature type="region of interest" description="Disordered" evidence="9">
    <location>
        <begin position="74"/>
        <end position="179"/>
    </location>
</feature>
<dbReference type="GO" id="GO:0016020">
    <property type="term" value="C:membrane"/>
    <property type="evidence" value="ECO:0007669"/>
    <property type="project" value="UniProtKB-SubCell"/>
</dbReference>
<sequence length="179" mass="20277">MFDVGFLELSVIMVLALLVLGPERLPKVARSVGYWFGKARRYVEGMKEQVEAEFDTTEVKRLLHNQDVQLRELKDKLSSTESSVNAELKNQFDDEFDDDDPGNGHQENADRESKASAEPQYEIIEEDDTPKSYLDSKQSPLVKKQAAREQAAREQAAQEQTAREQAERKSDESPADSAQ</sequence>
<dbReference type="GO" id="GO:0043953">
    <property type="term" value="P:protein transport by the Tat complex"/>
    <property type="evidence" value="ECO:0007669"/>
    <property type="project" value="InterPro"/>
</dbReference>
<dbReference type="GO" id="GO:0008320">
    <property type="term" value="F:protein transmembrane transporter activity"/>
    <property type="evidence" value="ECO:0007669"/>
    <property type="project" value="InterPro"/>
</dbReference>
<dbReference type="AlphaFoldDB" id="A0A3B0YVF3"/>
<comment type="subcellular location">
    <subcellularLocation>
        <location evidence="1">Membrane</location>
        <topology evidence="1">Single-pass membrane protein</topology>
    </subcellularLocation>
</comment>
<dbReference type="PANTHER" id="PTHR33162">
    <property type="entry name" value="SEC-INDEPENDENT PROTEIN TRANSLOCASE PROTEIN TATA, CHLOROPLASTIC"/>
    <property type="match status" value="1"/>
</dbReference>
<dbReference type="Gene3D" id="1.20.5.3310">
    <property type="match status" value="1"/>
</dbReference>
<evidence type="ECO:0000313" key="10">
    <source>
        <dbReference type="EMBL" id="VAW72884.1"/>
    </source>
</evidence>